<keyword evidence="4 6" id="KW-0808">Transferase</keyword>
<dbReference type="HAMAP" id="MF_01007">
    <property type="entry name" value="16SrRNA_methyltr_H"/>
    <property type="match status" value="1"/>
</dbReference>
<dbReference type="Pfam" id="PF01795">
    <property type="entry name" value="Methyltransf_5"/>
    <property type="match status" value="1"/>
</dbReference>
<evidence type="ECO:0000256" key="3">
    <source>
        <dbReference type="ARBA" id="ARBA00022603"/>
    </source>
</evidence>
<protein>
    <recommendedName>
        <fullName evidence="6">Ribosomal RNA small subunit methyltransferase H</fullName>
        <ecNumber evidence="6">2.1.1.199</ecNumber>
    </recommendedName>
    <alternativeName>
        <fullName evidence="6">16S rRNA m(4)C1402 methyltransferase</fullName>
    </alternativeName>
    <alternativeName>
        <fullName evidence="6">rRNA (cytosine-N(4)-)-methyltransferase RsmH</fullName>
    </alternativeName>
</protein>
<keyword evidence="9" id="KW-1185">Reference proteome</keyword>
<dbReference type="PANTHER" id="PTHR11265:SF0">
    <property type="entry name" value="12S RRNA N4-METHYLCYTIDINE METHYLTRANSFERASE"/>
    <property type="match status" value="1"/>
</dbReference>
<comment type="similarity">
    <text evidence="1 6">Belongs to the methyltransferase superfamily. RsmH family.</text>
</comment>
<dbReference type="EMBL" id="LT907988">
    <property type="protein sequence ID" value="SOE47608.1"/>
    <property type="molecule type" value="Genomic_DNA"/>
</dbReference>
<keyword evidence="2 6" id="KW-0698">rRNA processing</keyword>
<dbReference type="RefSeq" id="WP_067748960.1">
    <property type="nucleotide sequence ID" value="NZ_LT907988.1"/>
</dbReference>
<reference evidence="7 9" key="1">
    <citation type="submission" date="2016-06" db="EMBL/GenBank/DDBJ databases">
        <authorList>
            <person name="Kjaerup R.B."/>
            <person name="Dalgaard T.S."/>
            <person name="Juul-Madsen H.R."/>
        </authorList>
    </citation>
    <scope>NUCLEOTIDE SEQUENCE [LARGE SCALE GENOMIC DNA]</scope>
    <source>
        <strain evidence="7">Orrdi1</strain>
    </source>
</reference>
<dbReference type="KEGG" id="odi:ODI_R0937"/>
<dbReference type="SUPFAM" id="SSF81799">
    <property type="entry name" value="Putative methyltransferase TM0872, insert domain"/>
    <property type="match status" value="1"/>
</dbReference>
<sequence length="360" mass="38440">MEFVHRPVLLAPTVDALVAQDAAGRAAAADKVGPEGMTDRLSGTFVDGTFGRGGHTRELLSRLSSDARVVVFDKDPQAISVARALAETDSRVSVVHEGFASMRESLAELGIAGVDGIMLDLGISSPQIDDAQRGFSFMRDGPLDMRMDTSRGLTAAEWLAEASVDDMREVIAGYGEERFAFQIAKAIAARRATRPLLTTLDLAELVAGAVRTREKGQHPATRTFQALRIYLNRELEELASALEAALTLLHSGGRLAVISFHSLEDRMVKQCIASAARPDEAYARLPLRESELPQPVLSRLGRVLPDEAEVSGNPRARSAVLRVAARTATPLAPEDAAAFVGAVPGRGASRGAAGRGRRRG</sequence>
<dbReference type="Gene3D" id="1.10.150.170">
    <property type="entry name" value="Putative methyltransferase TM0872, insert domain"/>
    <property type="match status" value="1"/>
</dbReference>
<dbReference type="NCBIfam" id="TIGR00006">
    <property type="entry name" value="16S rRNA (cytosine(1402)-N(4))-methyltransferase RsmH"/>
    <property type="match status" value="1"/>
</dbReference>
<feature type="binding site" evidence="6">
    <location>
        <position position="127"/>
    </location>
    <ligand>
        <name>S-adenosyl-L-methionine</name>
        <dbReference type="ChEBI" id="CHEBI:59789"/>
    </ligand>
</feature>
<keyword evidence="6" id="KW-0963">Cytoplasm</keyword>
<organism evidence="7 9">
    <name type="scientific">Orrella dioscoreae</name>
    <dbReference type="NCBI Taxonomy" id="1851544"/>
    <lineage>
        <taxon>Bacteria</taxon>
        <taxon>Pseudomonadati</taxon>
        <taxon>Pseudomonadota</taxon>
        <taxon>Betaproteobacteria</taxon>
        <taxon>Burkholderiales</taxon>
        <taxon>Alcaligenaceae</taxon>
        <taxon>Orrella</taxon>
    </lineage>
</organism>
<dbReference type="Proteomes" id="UP000078558">
    <property type="component" value="Chromosome I"/>
</dbReference>
<keyword evidence="5 6" id="KW-0949">S-adenosyl-L-methionine</keyword>
<evidence type="ECO:0000256" key="5">
    <source>
        <dbReference type="ARBA" id="ARBA00022691"/>
    </source>
</evidence>
<evidence type="ECO:0000313" key="7">
    <source>
        <dbReference type="EMBL" id="SBT23661.1"/>
    </source>
</evidence>
<dbReference type="InterPro" id="IPR002903">
    <property type="entry name" value="RsmH"/>
</dbReference>
<evidence type="ECO:0000313" key="9">
    <source>
        <dbReference type="Proteomes" id="UP000078558"/>
    </source>
</evidence>
<comment type="catalytic activity">
    <reaction evidence="6">
        <text>cytidine(1402) in 16S rRNA + S-adenosyl-L-methionine = N(4)-methylcytidine(1402) in 16S rRNA + S-adenosyl-L-homocysteine + H(+)</text>
        <dbReference type="Rhea" id="RHEA:42928"/>
        <dbReference type="Rhea" id="RHEA-COMP:10286"/>
        <dbReference type="Rhea" id="RHEA-COMP:10287"/>
        <dbReference type="ChEBI" id="CHEBI:15378"/>
        <dbReference type="ChEBI" id="CHEBI:57856"/>
        <dbReference type="ChEBI" id="CHEBI:59789"/>
        <dbReference type="ChEBI" id="CHEBI:74506"/>
        <dbReference type="ChEBI" id="CHEBI:82748"/>
        <dbReference type="EC" id="2.1.1.199"/>
    </reaction>
</comment>
<gene>
    <name evidence="6" type="primary">rsmH</name>
    <name evidence="7" type="ORF">ODI_03689</name>
    <name evidence="8" type="ORF">ODI_R0937</name>
</gene>
<dbReference type="SUPFAM" id="SSF53335">
    <property type="entry name" value="S-adenosyl-L-methionine-dependent methyltransferases"/>
    <property type="match status" value="1"/>
</dbReference>
<evidence type="ECO:0000256" key="4">
    <source>
        <dbReference type="ARBA" id="ARBA00022679"/>
    </source>
</evidence>
<accession>A0A1C3JWL7</accession>
<dbReference type="GO" id="GO:0071424">
    <property type="term" value="F:rRNA (cytosine-N4-)-methyltransferase activity"/>
    <property type="evidence" value="ECO:0007669"/>
    <property type="project" value="UniProtKB-UniRule"/>
</dbReference>
<dbReference type="EC" id="2.1.1.199" evidence="6"/>
<feature type="binding site" evidence="6">
    <location>
        <begin position="53"/>
        <end position="55"/>
    </location>
    <ligand>
        <name>S-adenosyl-L-methionine</name>
        <dbReference type="ChEBI" id="CHEBI:59789"/>
    </ligand>
</feature>
<dbReference type="Gene3D" id="3.40.50.150">
    <property type="entry name" value="Vaccinia Virus protein VP39"/>
    <property type="match status" value="1"/>
</dbReference>
<dbReference type="AlphaFoldDB" id="A0A1C3JWL7"/>
<dbReference type="GO" id="GO:0070475">
    <property type="term" value="P:rRNA base methylation"/>
    <property type="evidence" value="ECO:0007669"/>
    <property type="project" value="UniProtKB-UniRule"/>
</dbReference>
<dbReference type="GO" id="GO:0005737">
    <property type="term" value="C:cytoplasm"/>
    <property type="evidence" value="ECO:0007669"/>
    <property type="project" value="UniProtKB-SubCell"/>
</dbReference>
<reference evidence="8 9" key="2">
    <citation type="submission" date="2017-08" db="EMBL/GenBank/DDBJ databases">
        <authorList>
            <person name="de Groot N.N."/>
        </authorList>
    </citation>
    <scope>NUCLEOTIDE SEQUENCE [LARGE SCALE GENOMIC DNA]</scope>
    <source>
        <strain evidence="8">Orrdi1</strain>
    </source>
</reference>
<feature type="binding site" evidence="6">
    <location>
        <position position="120"/>
    </location>
    <ligand>
        <name>S-adenosyl-L-methionine</name>
        <dbReference type="ChEBI" id="CHEBI:59789"/>
    </ligand>
</feature>
<dbReference type="InterPro" id="IPR023397">
    <property type="entry name" value="SAM-dep_MeTrfase_MraW_recog"/>
</dbReference>
<evidence type="ECO:0000256" key="1">
    <source>
        <dbReference type="ARBA" id="ARBA00010396"/>
    </source>
</evidence>
<dbReference type="PANTHER" id="PTHR11265">
    <property type="entry name" value="S-ADENOSYL-METHYLTRANSFERASE MRAW"/>
    <property type="match status" value="1"/>
</dbReference>
<name>A0A1C3JWL7_9BURK</name>
<dbReference type="InterPro" id="IPR029063">
    <property type="entry name" value="SAM-dependent_MTases_sf"/>
</dbReference>
<evidence type="ECO:0000313" key="8">
    <source>
        <dbReference type="EMBL" id="SOE47608.1"/>
    </source>
</evidence>
<feature type="binding site" evidence="6">
    <location>
        <position position="73"/>
    </location>
    <ligand>
        <name>S-adenosyl-L-methionine</name>
        <dbReference type="ChEBI" id="CHEBI:59789"/>
    </ligand>
</feature>
<evidence type="ECO:0000256" key="2">
    <source>
        <dbReference type="ARBA" id="ARBA00022552"/>
    </source>
</evidence>
<dbReference type="OrthoDB" id="9806637at2"/>
<dbReference type="STRING" id="1851544.ODI_03689"/>
<proteinExistence type="inferred from homology"/>
<evidence type="ECO:0000256" key="6">
    <source>
        <dbReference type="HAMAP-Rule" id="MF_01007"/>
    </source>
</evidence>
<dbReference type="EMBL" id="FLRC01000002">
    <property type="protein sequence ID" value="SBT23661.1"/>
    <property type="molecule type" value="Genomic_DNA"/>
</dbReference>
<keyword evidence="3 6" id="KW-0489">Methyltransferase</keyword>
<dbReference type="PIRSF" id="PIRSF004486">
    <property type="entry name" value="MraW"/>
    <property type="match status" value="1"/>
</dbReference>
<comment type="function">
    <text evidence="6">Specifically methylates the N4 position of cytidine in position 1402 (C1402) of 16S rRNA.</text>
</comment>
<comment type="subcellular location">
    <subcellularLocation>
        <location evidence="6">Cytoplasm</location>
    </subcellularLocation>
</comment>
<feature type="binding site" evidence="6">
    <location>
        <position position="99"/>
    </location>
    <ligand>
        <name>S-adenosyl-L-methionine</name>
        <dbReference type="ChEBI" id="CHEBI:59789"/>
    </ligand>
</feature>